<protein>
    <submittedName>
        <fullName evidence="1">Uncharacterized protein</fullName>
    </submittedName>
</protein>
<evidence type="ECO:0000313" key="1">
    <source>
        <dbReference type="EMBL" id="KIH58569.1"/>
    </source>
</evidence>
<accession>A0A0C2GI66</accession>
<evidence type="ECO:0000313" key="2">
    <source>
        <dbReference type="Proteomes" id="UP000054047"/>
    </source>
</evidence>
<gene>
    <name evidence="1" type="ORF">ANCDUO_11221</name>
</gene>
<proteinExistence type="predicted"/>
<name>A0A0C2GI66_9BILA</name>
<sequence>MTRTDVRNKYIYLIYLIHHAKATFKFNPAVWTPRGIAVTTLTATEGWRFASSIRRRFDRSQHNSLPKWALLARTNAENHCSVEMANVNVCSEERQE</sequence>
<dbReference type="AlphaFoldDB" id="A0A0C2GI66"/>
<dbReference type="EMBL" id="KN732978">
    <property type="protein sequence ID" value="KIH58569.1"/>
    <property type="molecule type" value="Genomic_DNA"/>
</dbReference>
<keyword evidence="2" id="KW-1185">Reference proteome</keyword>
<organism evidence="1 2">
    <name type="scientific">Ancylostoma duodenale</name>
    <dbReference type="NCBI Taxonomy" id="51022"/>
    <lineage>
        <taxon>Eukaryota</taxon>
        <taxon>Metazoa</taxon>
        <taxon>Ecdysozoa</taxon>
        <taxon>Nematoda</taxon>
        <taxon>Chromadorea</taxon>
        <taxon>Rhabditida</taxon>
        <taxon>Rhabditina</taxon>
        <taxon>Rhabditomorpha</taxon>
        <taxon>Strongyloidea</taxon>
        <taxon>Ancylostomatidae</taxon>
        <taxon>Ancylostomatinae</taxon>
        <taxon>Ancylostoma</taxon>
    </lineage>
</organism>
<reference evidence="1 2" key="1">
    <citation type="submission" date="2013-12" db="EMBL/GenBank/DDBJ databases">
        <title>Draft genome of the parsitic nematode Ancylostoma duodenale.</title>
        <authorList>
            <person name="Mitreva M."/>
        </authorList>
    </citation>
    <scope>NUCLEOTIDE SEQUENCE [LARGE SCALE GENOMIC DNA]</scope>
    <source>
        <strain evidence="1 2">Zhejiang</strain>
    </source>
</reference>
<dbReference type="Proteomes" id="UP000054047">
    <property type="component" value="Unassembled WGS sequence"/>
</dbReference>